<evidence type="ECO:0000313" key="1">
    <source>
        <dbReference type="EMBL" id="KKN80575.1"/>
    </source>
</evidence>
<sequence length="194" mass="21403">MPQISVDTVLFYKGDSDQLPVEKQLNFEGINKRFSGLRLPSNGLTFLYGHKNPGLNHLIGLGPLVGLEAIKVEATVDIQKWIKHKVTLADDPERGLAYSRFLSFSRATREVISAIDEACQEEPGVSIFGDSGVVDRPDLLDSLTTNDAFKHLWVIAYTVDTKEVGRMQVATVFNTDAIEDVEGSSVLDVIELII</sequence>
<dbReference type="EMBL" id="LAZR01000228">
    <property type="protein sequence ID" value="KKN80575.1"/>
    <property type="molecule type" value="Genomic_DNA"/>
</dbReference>
<reference evidence="1" key="1">
    <citation type="journal article" date="2015" name="Nature">
        <title>Complex archaea that bridge the gap between prokaryotes and eukaryotes.</title>
        <authorList>
            <person name="Spang A."/>
            <person name="Saw J.H."/>
            <person name="Jorgensen S.L."/>
            <person name="Zaremba-Niedzwiedzka K."/>
            <person name="Martijn J."/>
            <person name="Lind A.E."/>
            <person name="van Eijk R."/>
            <person name="Schleper C."/>
            <person name="Guy L."/>
            <person name="Ettema T.J."/>
        </authorList>
    </citation>
    <scope>NUCLEOTIDE SEQUENCE</scope>
</reference>
<comment type="caution">
    <text evidence="1">The sequence shown here is derived from an EMBL/GenBank/DDBJ whole genome shotgun (WGS) entry which is preliminary data.</text>
</comment>
<name>A0A0F9TH70_9ZZZZ</name>
<dbReference type="AlphaFoldDB" id="A0A0F9TH70"/>
<organism evidence="1">
    <name type="scientific">marine sediment metagenome</name>
    <dbReference type="NCBI Taxonomy" id="412755"/>
    <lineage>
        <taxon>unclassified sequences</taxon>
        <taxon>metagenomes</taxon>
        <taxon>ecological metagenomes</taxon>
    </lineage>
</organism>
<protein>
    <submittedName>
        <fullName evidence="1">Uncharacterized protein</fullName>
    </submittedName>
</protein>
<accession>A0A0F9TH70</accession>
<proteinExistence type="predicted"/>
<gene>
    <name evidence="1" type="ORF">LCGC14_0327940</name>
</gene>